<evidence type="ECO:0000256" key="1">
    <source>
        <dbReference type="ARBA" id="ARBA00004429"/>
    </source>
</evidence>
<dbReference type="Proteomes" id="UP000254792">
    <property type="component" value="Chromosome"/>
</dbReference>
<evidence type="ECO:0000256" key="12">
    <source>
        <dbReference type="SAM" id="MobiDB-lite"/>
    </source>
</evidence>
<evidence type="ECO:0000313" key="16">
    <source>
        <dbReference type="EMBL" id="AXK50990.1"/>
    </source>
</evidence>
<dbReference type="RefSeq" id="WP_115557907.1">
    <property type="nucleotide sequence ID" value="NZ_CP031376.1"/>
</dbReference>
<keyword evidence="10 13" id="KW-1133">Transmembrane helix</keyword>
<evidence type="ECO:0000256" key="4">
    <source>
        <dbReference type="ARBA" id="ARBA00022553"/>
    </source>
</evidence>
<dbReference type="PANTHER" id="PTHR30505">
    <property type="entry name" value="FRUCTOSE-LIKE PERMEASE"/>
    <property type="match status" value="1"/>
</dbReference>
<keyword evidence="9" id="KW-0418">Kinase</keyword>
<dbReference type="GO" id="GO:0090563">
    <property type="term" value="F:protein-phosphocysteine-sugar phosphotransferase activity"/>
    <property type="evidence" value="ECO:0007669"/>
    <property type="project" value="TreeGrafter"/>
</dbReference>
<name>A0A345Z311_9MOLU</name>
<dbReference type="GO" id="GO:0005886">
    <property type="term" value="C:plasma membrane"/>
    <property type="evidence" value="ECO:0007669"/>
    <property type="project" value="UniProtKB-SubCell"/>
</dbReference>
<keyword evidence="2" id="KW-0813">Transport</keyword>
<gene>
    <name evidence="16" type="ORF">SALLE_v1c03160</name>
</gene>
<evidence type="ECO:0000259" key="15">
    <source>
        <dbReference type="PROSITE" id="PS51104"/>
    </source>
</evidence>
<dbReference type="GO" id="GO:0005351">
    <property type="term" value="F:carbohydrate:proton symporter activity"/>
    <property type="evidence" value="ECO:0007669"/>
    <property type="project" value="InterPro"/>
</dbReference>
<dbReference type="KEGG" id="salx:SALLE_v1c03160"/>
<dbReference type="NCBIfam" id="TIGR01427">
    <property type="entry name" value="PTS_IIC_fructo"/>
    <property type="match status" value="1"/>
</dbReference>
<keyword evidence="11 13" id="KW-0472">Membrane</keyword>
<dbReference type="Gene3D" id="3.40.50.2300">
    <property type="match status" value="1"/>
</dbReference>
<evidence type="ECO:0000259" key="14">
    <source>
        <dbReference type="PROSITE" id="PS51099"/>
    </source>
</evidence>
<dbReference type="InterPro" id="IPR013011">
    <property type="entry name" value="PTS_EIIB_2"/>
</dbReference>
<accession>A0A345Z311</accession>
<evidence type="ECO:0000256" key="9">
    <source>
        <dbReference type="ARBA" id="ARBA00022777"/>
    </source>
</evidence>
<dbReference type="FunFam" id="3.40.50.2300:FF:000014">
    <property type="entry name" value="PTS system fructose-like transporter subunit IIB"/>
    <property type="match status" value="1"/>
</dbReference>
<dbReference type="Pfam" id="PF02302">
    <property type="entry name" value="PTS_IIB"/>
    <property type="match status" value="1"/>
</dbReference>
<evidence type="ECO:0000256" key="2">
    <source>
        <dbReference type="ARBA" id="ARBA00022448"/>
    </source>
</evidence>
<evidence type="ECO:0000256" key="8">
    <source>
        <dbReference type="ARBA" id="ARBA00022692"/>
    </source>
</evidence>
<evidence type="ECO:0000313" key="17">
    <source>
        <dbReference type="Proteomes" id="UP000254792"/>
    </source>
</evidence>
<feature type="transmembrane region" description="Helical" evidence="13">
    <location>
        <begin position="333"/>
        <end position="352"/>
    </location>
</feature>
<feature type="transmembrane region" description="Helical" evidence="13">
    <location>
        <begin position="256"/>
        <end position="277"/>
    </location>
</feature>
<keyword evidence="8 13" id="KW-0812">Transmembrane</keyword>
<dbReference type="OrthoDB" id="9782569at2"/>
<dbReference type="InterPro" id="IPR003353">
    <property type="entry name" value="PTS_IIB_fruc"/>
</dbReference>
<dbReference type="AlphaFoldDB" id="A0A345Z311"/>
<dbReference type="GO" id="GO:0022877">
    <property type="term" value="F:protein-N(PI)-phosphohistidine-fructose phosphotransferase system transporter activity"/>
    <property type="evidence" value="ECO:0007669"/>
    <property type="project" value="InterPro"/>
</dbReference>
<feature type="transmembrane region" description="Helical" evidence="13">
    <location>
        <begin position="289"/>
        <end position="321"/>
    </location>
</feature>
<keyword evidence="7" id="KW-0598">Phosphotransferase system</keyword>
<dbReference type="SUPFAM" id="SSF52794">
    <property type="entry name" value="PTS system IIB component-like"/>
    <property type="match status" value="1"/>
</dbReference>
<feature type="domain" description="PTS EIIB type-2" evidence="14">
    <location>
        <begin position="21"/>
        <end position="116"/>
    </location>
</feature>
<evidence type="ECO:0000256" key="6">
    <source>
        <dbReference type="ARBA" id="ARBA00022679"/>
    </source>
</evidence>
<dbReference type="NCBIfam" id="TIGR00829">
    <property type="entry name" value="FRU"/>
    <property type="match status" value="1"/>
</dbReference>
<dbReference type="GO" id="GO:0016301">
    <property type="term" value="F:kinase activity"/>
    <property type="evidence" value="ECO:0007669"/>
    <property type="project" value="UniProtKB-KW"/>
</dbReference>
<keyword evidence="3" id="KW-1003">Cell membrane</keyword>
<dbReference type="Pfam" id="PF02378">
    <property type="entry name" value="PTS_EIIC"/>
    <property type="match status" value="1"/>
</dbReference>
<dbReference type="InterPro" id="IPR013014">
    <property type="entry name" value="PTS_EIIC_2"/>
</dbReference>
<evidence type="ECO:0000256" key="13">
    <source>
        <dbReference type="SAM" id="Phobius"/>
    </source>
</evidence>
<dbReference type="InterPro" id="IPR050864">
    <property type="entry name" value="Bacterial_PTS_Sugar_Transport"/>
</dbReference>
<evidence type="ECO:0000256" key="11">
    <source>
        <dbReference type="ARBA" id="ARBA00023136"/>
    </source>
</evidence>
<dbReference type="InterPro" id="IPR003501">
    <property type="entry name" value="PTS_EIIB_2/3"/>
</dbReference>
<evidence type="ECO:0000256" key="3">
    <source>
        <dbReference type="ARBA" id="ARBA00022475"/>
    </source>
</evidence>
<evidence type="ECO:0000256" key="7">
    <source>
        <dbReference type="ARBA" id="ARBA00022683"/>
    </source>
</evidence>
<sequence>MEKQIETEVEVVEKQASLKNIVAVTACAAGIAHTYMAADALTKEAKSRNLNIKVETQGTIGAENVLTDIEIANADLVIIAADVKIDLSRFNGKKIFQTGVNPPIKNPGKLIDDAWEKGVEYGKKGTKAGFVTFGKTKRKGVLAHLMTGISWMLPLTIASGLLMAIANLSAFQTEYVDNQGWYTENWVLGTRVFPQFLMDVGSLGFKLMMPIFAGFVAYSIADRPGLAPALVGGWIINDNKMLGVTVQVSENSAIEPGAGFIGAIVVGLLTGYFVQLLKLIRFPKFIQPIVPIMIIPIISTIAIASLVKFGIGVPIAGLVLAMFEGLENLNNQFAGTGIIIALILSMMIAFDLGGPFNKTALVFGTVIFYQTLAEALAKGGTFWDANFVPGTATQAAISVPPLGMWLSTVMFKDRFTKNERIMGTAALGSGAMGITEGAIPFAAADPFRVIFANVVGASVAGVGVTLFNVKFAAGLGSPLGAFLGYIRMDNAPFYPMAWILPIFLGIFITALLTGLMKKKITGEEYEMYLQDRNETRLKRKNRRKNFKLLFTEPKYAFKKFGASQKIWWKNFGKNSKEYWAWIGNGIKDYFVQWGQDFASLGAKIKKTFTKKTAEQKEFLTLQKTQHKEQLALNKVRQKEEKEKERQQDLQDREERRALARQKKEDKKGV</sequence>
<feature type="compositionally biased region" description="Basic and acidic residues" evidence="12">
    <location>
        <begin position="636"/>
        <end position="669"/>
    </location>
</feature>
<dbReference type="CDD" id="cd05569">
    <property type="entry name" value="PTS_IIB_fructose"/>
    <property type="match status" value="1"/>
</dbReference>
<proteinExistence type="predicted"/>
<reference evidence="16 17" key="1">
    <citation type="submission" date="2018-07" db="EMBL/GenBank/DDBJ databases">
        <title>Complete genome sequence of Spiroplasma alleghenense PLHS-1 (ATCC 51752).</title>
        <authorList>
            <person name="Chou L."/>
            <person name="Lee T.-Y."/>
            <person name="Tsai Y.-M."/>
            <person name="Kuo C.-H."/>
        </authorList>
    </citation>
    <scope>NUCLEOTIDE SEQUENCE [LARGE SCALE GENOMIC DNA]</scope>
    <source>
        <strain evidence="16 17">PLHS-1</strain>
    </source>
</reference>
<dbReference type="EMBL" id="CP031376">
    <property type="protein sequence ID" value="AXK50990.1"/>
    <property type="molecule type" value="Genomic_DNA"/>
</dbReference>
<keyword evidence="17" id="KW-1185">Reference proteome</keyword>
<protein>
    <submittedName>
        <fullName evidence="16">PTS fructose transporter subunit IIB</fullName>
    </submittedName>
</protein>
<feature type="transmembrane region" description="Helical" evidence="13">
    <location>
        <begin position="141"/>
        <end position="166"/>
    </location>
</feature>
<organism evidence="16 17">
    <name type="scientific">Spiroplasma alleghenense</name>
    <dbReference type="NCBI Taxonomy" id="216931"/>
    <lineage>
        <taxon>Bacteria</taxon>
        <taxon>Bacillati</taxon>
        <taxon>Mycoplasmatota</taxon>
        <taxon>Mollicutes</taxon>
        <taxon>Entomoplasmatales</taxon>
        <taxon>Spiroplasmataceae</taxon>
        <taxon>Spiroplasma</taxon>
    </lineage>
</organism>
<dbReference type="GO" id="GO:0009401">
    <property type="term" value="P:phosphoenolpyruvate-dependent sugar phosphotransferase system"/>
    <property type="evidence" value="ECO:0007669"/>
    <property type="project" value="UniProtKB-KW"/>
</dbReference>
<evidence type="ECO:0000256" key="5">
    <source>
        <dbReference type="ARBA" id="ARBA00022597"/>
    </source>
</evidence>
<comment type="subcellular location">
    <subcellularLocation>
        <location evidence="1">Cell inner membrane</location>
        <topology evidence="1">Multi-pass membrane protein</topology>
    </subcellularLocation>
</comment>
<keyword evidence="5" id="KW-0762">Sugar transport</keyword>
<dbReference type="PROSITE" id="PS51099">
    <property type="entry name" value="PTS_EIIB_TYPE_2"/>
    <property type="match status" value="1"/>
</dbReference>
<dbReference type="InterPro" id="IPR003352">
    <property type="entry name" value="PTS_EIIC"/>
</dbReference>
<feature type="transmembrane region" description="Helical" evidence="13">
    <location>
        <begin position="493"/>
        <end position="515"/>
    </location>
</feature>
<keyword evidence="6" id="KW-0808">Transferase</keyword>
<dbReference type="PANTHER" id="PTHR30505:SF0">
    <property type="entry name" value="FRUCTOSE-LIKE PTS SYSTEM EIIBC COMPONENT-RELATED"/>
    <property type="match status" value="1"/>
</dbReference>
<dbReference type="PROSITE" id="PS51104">
    <property type="entry name" value="PTS_EIIC_TYPE_2"/>
    <property type="match status" value="1"/>
</dbReference>
<evidence type="ECO:0000256" key="10">
    <source>
        <dbReference type="ARBA" id="ARBA00022989"/>
    </source>
</evidence>
<dbReference type="InterPro" id="IPR006327">
    <property type="entry name" value="PTS_IIC_fruc"/>
</dbReference>
<feature type="domain" description="PTS EIIC type-2" evidence="15">
    <location>
        <begin position="141"/>
        <end position="510"/>
    </location>
</feature>
<dbReference type="InterPro" id="IPR036095">
    <property type="entry name" value="PTS_EIIB-like_sf"/>
</dbReference>
<feature type="region of interest" description="Disordered" evidence="12">
    <location>
        <begin position="632"/>
        <end position="669"/>
    </location>
</feature>
<keyword evidence="4" id="KW-0597">Phosphoprotein</keyword>